<proteinExistence type="inferred from homology"/>
<dbReference type="RefSeq" id="WP_013150757.1">
    <property type="nucleotide sequence ID" value="NC_014209.1"/>
</dbReference>
<name>A0ABN3Z7S5_THEM3</name>
<dbReference type="InterPro" id="IPR003477">
    <property type="entry name" value="PemK-like"/>
</dbReference>
<dbReference type="Pfam" id="PF02452">
    <property type="entry name" value="PemK_toxin"/>
    <property type="match status" value="1"/>
</dbReference>
<evidence type="ECO:0000313" key="3">
    <source>
        <dbReference type="EMBL" id="ADH61544.1"/>
    </source>
</evidence>
<dbReference type="PANTHER" id="PTHR33988">
    <property type="entry name" value="ENDORIBONUCLEASE MAZF-RELATED"/>
    <property type="match status" value="1"/>
</dbReference>
<dbReference type="PANTHER" id="PTHR33988:SF2">
    <property type="entry name" value="ENDORIBONUCLEASE MAZF"/>
    <property type="match status" value="1"/>
</dbReference>
<dbReference type="Proteomes" id="UP000002064">
    <property type="component" value="Chromosome"/>
</dbReference>
<keyword evidence="2" id="KW-1277">Toxin-antitoxin system</keyword>
<dbReference type="EMBL" id="CP002032">
    <property type="protein sequence ID" value="ADH61544.1"/>
    <property type="molecule type" value="Genomic_DNA"/>
</dbReference>
<dbReference type="InterPro" id="IPR011067">
    <property type="entry name" value="Plasmid_toxin/cell-grow_inhib"/>
</dbReference>
<protein>
    <submittedName>
        <fullName evidence="3">Transcriptional modulator of MazE/toxin, MazF</fullName>
    </submittedName>
</protein>
<evidence type="ECO:0000313" key="4">
    <source>
        <dbReference type="Proteomes" id="UP000002064"/>
    </source>
</evidence>
<dbReference type="Gene3D" id="2.30.30.110">
    <property type="match status" value="1"/>
</dbReference>
<dbReference type="SUPFAM" id="SSF50118">
    <property type="entry name" value="Cell growth inhibitor/plasmid maintenance toxic component"/>
    <property type="match status" value="1"/>
</dbReference>
<keyword evidence="4" id="KW-1185">Reference proteome</keyword>
<organism evidence="3 4">
    <name type="scientific">Thermoanaerobacter mathranii subsp. mathranii (strain DSM 11426 / CCUG 53645 / CIP 108742 / A3)</name>
    <dbReference type="NCBI Taxonomy" id="583358"/>
    <lineage>
        <taxon>Bacteria</taxon>
        <taxon>Bacillati</taxon>
        <taxon>Bacillota</taxon>
        <taxon>Clostridia</taxon>
        <taxon>Thermoanaerobacterales</taxon>
        <taxon>Thermoanaerobacteraceae</taxon>
        <taxon>Thermoanaerobacter</taxon>
    </lineage>
</organism>
<comment type="similarity">
    <text evidence="1">Belongs to the PemK/MazF family.</text>
</comment>
<accession>A0ABN3Z7S5</accession>
<reference evidence="3 4" key="1">
    <citation type="submission" date="2010-05" db="EMBL/GenBank/DDBJ databases">
        <title>Complete sequence of Thermoanaerobacter mathranii subsp. mathranii mathranii str. A3.</title>
        <authorList>
            <consortium name="US DOE Joint Genome Institute"/>
            <person name="Lucas S."/>
            <person name="Copeland A."/>
            <person name="Lapidus A."/>
            <person name="Cheng J.-F."/>
            <person name="Bruce D."/>
            <person name="Goodwin L."/>
            <person name="Pitluck S."/>
            <person name="Held B."/>
            <person name="Detter J.C."/>
            <person name="Han C."/>
            <person name="Tapia R."/>
            <person name="Land M."/>
            <person name="Hauser L."/>
            <person name="Kyrpides N."/>
            <person name="Mikhailova N."/>
            <person name="Zhou J."/>
            <person name="Hemme C."/>
            <person name="Woyke T."/>
        </authorList>
    </citation>
    <scope>NUCLEOTIDE SEQUENCE [LARGE SCALE GENOMIC DNA]</scope>
    <source>
        <strain evidence="3 4">A3</strain>
    </source>
</reference>
<evidence type="ECO:0000256" key="2">
    <source>
        <dbReference type="ARBA" id="ARBA00022649"/>
    </source>
</evidence>
<sequence>MGDKEQSEITLLLSDITKLLEKIKSQITKPNKIEKIWLEHLVLGKKILEWSLKKYRIFFKGTPNVVKKGYIFFCELGFNIGSEQNHKRPVVVLQNDKGNSSSPTTIVAPITTHRGMTVLKEENGKHYIKYLDDQGNECYKKLDYYEIPVEIMPNYKKEITGYINLAQIRTISKKRLEKSHVAIINERTLNKIKPALLQLFDM</sequence>
<gene>
    <name evidence="3" type="ordered locus">Tmath_1846</name>
</gene>
<evidence type="ECO:0000256" key="1">
    <source>
        <dbReference type="ARBA" id="ARBA00007521"/>
    </source>
</evidence>